<proteinExistence type="predicted"/>
<accession>A0A5J4W6W5</accession>
<comment type="caution">
    <text evidence="1">The sequence shown here is derived from an EMBL/GenBank/DDBJ whole genome shotgun (WGS) entry which is preliminary data.</text>
</comment>
<evidence type="ECO:0000313" key="2">
    <source>
        <dbReference type="Proteomes" id="UP000324800"/>
    </source>
</evidence>
<protein>
    <submittedName>
        <fullName evidence="1">Uncharacterized protein</fullName>
    </submittedName>
</protein>
<sequence length="151" mass="17123">MSLEGGNAHINKVTGTYVHKKLINIICMKTSIKHLDIVTDIMDKINETTIAEHDADKTQPITDQFNNVINTVTDTLSDRITHLNYYARKLAPRAVPNGKEKTYILIVEEIKEVLQQRQDGKICSTLYTFPEDQFDLIIDQIQAIISTAKAH</sequence>
<dbReference type="Proteomes" id="UP000324800">
    <property type="component" value="Unassembled WGS sequence"/>
</dbReference>
<gene>
    <name evidence="1" type="ORF">EZS28_014006</name>
</gene>
<name>A0A5J4W6W5_9EUKA</name>
<dbReference type="EMBL" id="SNRW01003209">
    <property type="protein sequence ID" value="KAA6390465.1"/>
    <property type="molecule type" value="Genomic_DNA"/>
</dbReference>
<evidence type="ECO:0000313" key="1">
    <source>
        <dbReference type="EMBL" id="KAA6390465.1"/>
    </source>
</evidence>
<reference evidence="1 2" key="1">
    <citation type="submission" date="2019-03" db="EMBL/GenBank/DDBJ databases">
        <title>Single cell metagenomics reveals metabolic interactions within the superorganism composed of flagellate Streblomastix strix and complex community of Bacteroidetes bacteria on its surface.</title>
        <authorList>
            <person name="Treitli S.C."/>
            <person name="Kolisko M."/>
            <person name="Husnik F."/>
            <person name="Keeling P."/>
            <person name="Hampl V."/>
        </authorList>
    </citation>
    <scope>NUCLEOTIDE SEQUENCE [LARGE SCALE GENOMIC DNA]</scope>
    <source>
        <strain evidence="1">ST1C</strain>
    </source>
</reference>
<dbReference type="AlphaFoldDB" id="A0A5J4W6W5"/>
<organism evidence="1 2">
    <name type="scientific">Streblomastix strix</name>
    <dbReference type="NCBI Taxonomy" id="222440"/>
    <lineage>
        <taxon>Eukaryota</taxon>
        <taxon>Metamonada</taxon>
        <taxon>Preaxostyla</taxon>
        <taxon>Oxymonadida</taxon>
        <taxon>Streblomastigidae</taxon>
        <taxon>Streblomastix</taxon>
    </lineage>
</organism>